<dbReference type="EMBL" id="LIIK01000009">
    <property type="protein sequence ID" value="KQM09202.1"/>
    <property type="molecule type" value="Genomic_DNA"/>
</dbReference>
<evidence type="ECO:0000313" key="1">
    <source>
        <dbReference type="EMBL" id="KQM09202.1"/>
    </source>
</evidence>
<evidence type="ECO:0000313" key="2">
    <source>
        <dbReference type="Proteomes" id="UP000054172"/>
    </source>
</evidence>
<dbReference type="Gene3D" id="3.40.1010.10">
    <property type="entry name" value="Cobalt-precorrin-4 Transmethylase, Domain 1"/>
    <property type="match status" value="1"/>
</dbReference>
<dbReference type="InterPro" id="IPR014777">
    <property type="entry name" value="4pyrrole_Mease_sub1"/>
</dbReference>
<dbReference type="PANTHER" id="PTHR46111">
    <property type="entry name" value="RIBOSOMAL RNA SMALL SUBUNIT METHYLTRANSFERASE I"/>
    <property type="match status" value="1"/>
</dbReference>
<dbReference type="PATRIC" id="fig|1702214.3.peg.904"/>
<dbReference type="InterPro" id="IPR014776">
    <property type="entry name" value="4pyrrole_Mease_sub2"/>
</dbReference>
<dbReference type="GO" id="GO:0008168">
    <property type="term" value="F:methyltransferase activity"/>
    <property type="evidence" value="ECO:0007669"/>
    <property type="project" value="InterPro"/>
</dbReference>
<reference evidence="1" key="1">
    <citation type="submission" date="2015-08" db="EMBL/GenBank/DDBJ databases">
        <title>Candidatus Bacteriodes Periocalifornicus.</title>
        <authorList>
            <person name="McLean J.S."/>
            <person name="Kelley S."/>
        </authorList>
    </citation>
    <scope>NUCLEOTIDE SEQUENCE [LARGE SCALE GENOMIC DNA]</scope>
    <source>
        <strain evidence="1">12B</strain>
    </source>
</reference>
<sequence>MSTIYLIPAPLGPDWLESTLPAGVLATVRSLRHFAVENLCTARRYLAELGMPVPIAELTLERFDRESTPADAQRILREFRENDIGVISEAGVPGVADPGAVLVAEAQREGRLVVPLVGPSSILLTLMGSGFNGQQFAFCGYLPIAQTERRVRIRQLEQLVVRSGQTQLFIETPYRNDALLQQLLADLQPRTLLCLGYGLQHPEGWVRTRTVAEWRQAKPSLGKIPTVFALGR</sequence>
<accession>A0A0Q4B5Q5</accession>
<dbReference type="Proteomes" id="UP000054172">
    <property type="component" value="Unassembled WGS sequence"/>
</dbReference>
<organism evidence="1 2">
    <name type="scientific">Candidatus [Bacteroides] periocalifornicus</name>
    <dbReference type="NCBI Taxonomy" id="1702214"/>
    <lineage>
        <taxon>Bacteria</taxon>
        <taxon>Pseudomonadati</taxon>
        <taxon>Bacteroidota</taxon>
    </lineage>
</organism>
<dbReference type="STRING" id="1702214.AL399_02755"/>
<dbReference type="CDD" id="cd11649">
    <property type="entry name" value="RsmI_like"/>
    <property type="match status" value="1"/>
</dbReference>
<name>A0A0Q4B5Q5_9BACT</name>
<comment type="caution">
    <text evidence="1">The sequence shown here is derived from an EMBL/GenBank/DDBJ whole genome shotgun (WGS) entry which is preliminary data.</text>
</comment>
<dbReference type="Gene3D" id="3.30.950.10">
    <property type="entry name" value="Methyltransferase, Cobalt-precorrin-4 Transmethylase, Domain 2"/>
    <property type="match status" value="1"/>
</dbReference>
<proteinExistence type="predicted"/>
<dbReference type="InterPro" id="IPR008189">
    <property type="entry name" value="rRNA_ssu_MeTfrase_I"/>
</dbReference>
<dbReference type="AlphaFoldDB" id="A0A0Q4B5Q5"/>
<keyword evidence="2" id="KW-1185">Reference proteome</keyword>
<protein>
    <recommendedName>
        <fullName evidence="3">Tetrapyrrole methylase domain-containing protein</fullName>
    </recommendedName>
</protein>
<dbReference type="PANTHER" id="PTHR46111:SF2">
    <property type="entry name" value="SAM-DEPENDENT METHYLTRANSFERASE"/>
    <property type="match status" value="1"/>
</dbReference>
<dbReference type="InterPro" id="IPR035996">
    <property type="entry name" value="4pyrrol_Methylase_sf"/>
</dbReference>
<evidence type="ECO:0008006" key="3">
    <source>
        <dbReference type="Google" id="ProtNLM"/>
    </source>
</evidence>
<dbReference type="SUPFAM" id="SSF53790">
    <property type="entry name" value="Tetrapyrrole methylase"/>
    <property type="match status" value="1"/>
</dbReference>
<gene>
    <name evidence="1" type="ORF">AL399_02755</name>
</gene>